<name>A0A9P0GIE2_9CUCU</name>
<evidence type="ECO:0000313" key="2">
    <source>
        <dbReference type="Proteomes" id="UP001153636"/>
    </source>
</evidence>
<protein>
    <submittedName>
        <fullName evidence="1">Uncharacterized protein</fullName>
    </submittedName>
</protein>
<dbReference type="AlphaFoldDB" id="A0A9P0GIE2"/>
<reference evidence="1" key="1">
    <citation type="submission" date="2022-01" db="EMBL/GenBank/DDBJ databases">
        <authorList>
            <person name="King R."/>
        </authorList>
    </citation>
    <scope>NUCLEOTIDE SEQUENCE</scope>
</reference>
<gene>
    <name evidence="1" type="ORF">PSYICH_LOCUS11290</name>
</gene>
<keyword evidence="2" id="KW-1185">Reference proteome</keyword>
<accession>A0A9P0GIE2</accession>
<proteinExistence type="predicted"/>
<dbReference type="Proteomes" id="UP001153636">
    <property type="component" value="Chromosome 5"/>
</dbReference>
<sequence>MSVFVDLVRYIGIFLGLLSTRYDEAVAQKGLRECQKGIKQINYALKNAKTLGEKQHLEACLRNIKTYRKQIKPTLKKGAGLTSRPEGARERVRWDDSDTAFNSRILTGVISNLKHNPASTKTSHLR</sequence>
<dbReference type="OrthoDB" id="6764636at2759"/>
<evidence type="ECO:0000313" key="1">
    <source>
        <dbReference type="EMBL" id="CAH1110407.1"/>
    </source>
</evidence>
<dbReference type="EMBL" id="OV651817">
    <property type="protein sequence ID" value="CAH1110407.1"/>
    <property type="molecule type" value="Genomic_DNA"/>
</dbReference>
<organism evidence="1 2">
    <name type="scientific">Psylliodes chrysocephalus</name>
    <dbReference type="NCBI Taxonomy" id="3402493"/>
    <lineage>
        <taxon>Eukaryota</taxon>
        <taxon>Metazoa</taxon>
        <taxon>Ecdysozoa</taxon>
        <taxon>Arthropoda</taxon>
        <taxon>Hexapoda</taxon>
        <taxon>Insecta</taxon>
        <taxon>Pterygota</taxon>
        <taxon>Neoptera</taxon>
        <taxon>Endopterygota</taxon>
        <taxon>Coleoptera</taxon>
        <taxon>Polyphaga</taxon>
        <taxon>Cucujiformia</taxon>
        <taxon>Chrysomeloidea</taxon>
        <taxon>Chrysomelidae</taxon>
        <taxon>Galerucinae</taxon>
        <taxon>Alticini</taxon>
        <taxon>Psylliodes</taxon>
    </lineage>
</organism>